<gene>
    <name evidence="1" type="ORF">WA026_012324</name>
</gene>
<comment type="caution">
    <text evidence="1">The sequence shown here is derived from an EMBL/GenBank/DDBJ whole genome shotgun (WGS) entry which is preliminary data.</text>
</comment>
<proteinExistence type="predicted"/>
<name>A0AAW1V0C7_9CUCU</name>
<accession>A0AAW1V0C7</accession>
<keyword evidence="2" id="KW-1185">Reference proteome</keyword>
<dbReference type="Proteomes" id="UP001431783">
    <property type="component" value="Unassembled WGS sequence"/>
</dbReference>
<dbReference type="AlphaFoldDB" id="A0AAW1V0C7"/>
<sequence length="86" mass="9984">MPRNSHHGSLSAPTNSDIFNLMEEKFNILEELVKFTSDIMDELKVKFDKLLLENHELKMENGDIKTRVKERIGTGNRNVVEEILSR</sequence>
<dbReference type="EMBL" id="JARQZJ010000096">
    <property type="protein sequence ID" value="KAK9885571.1"/>
    <property type="molecule type" value="Genomic_DNA"/>
</dbReference>
<reference evidence="1 2" key="1">
    <citation type="submission" date="2023-03" db="EMBL/GenBank/DDBJ databases">
        <title>Genome insight into feeding habits of ladybird beetles.</title>
        <authorList>
            <person name="Li H.-S."/>
            <person name="Huang Y.-H."/>
            <person name="Pang H."/>
        </authorList>
    </citation>
    <scope>NUCLEOTIDE SEQUENCE [LARGE SCALE GENOMIC DNA]</scope>
    <source>
        <strain evidence="1">SYSU_2023b</strain>
        <tissue evidence="1">Whole body</tissue>
    </source>
</reference>
<evidence type="ECO:0000313" key="2">
    <source>
        <dbReference type="Proteomes" id="UP001431783"/>
    </source>
</evidence>
<protein>
    <submittedName>
        <fullName evidence="1">Uncharacterized protein</fullName>
    </submittedName>
</protein>
<organism evidence="1 2">
    <name type="scientific">Henosepilachna vigintioctopunctata</name>
    <dbReference type="NCBI Taxonomy" id="420089"/>
    <lineage>
        <taxon>Eukaryota</taxon>
        <taxon>Metazoa</taxon>
        <taxon>Ecdysozoa</taxon>
        <taxon>Arthropoda</taxon>
        <taxon>Hexapoda</taxon>
        <taxon>Insecta</taxon>
        <taxon>Pterygota</taxon>
        <taxon>Neoptera</taxon>
        <taxon>Endopterygota</taxon>
        <taxon>Coleoptera</taxon>
        <taxon>Polyphaga</taxon>
        <taxon>Cucujiformia</taxon>
        <taxon>Coccinelloidea</taxon>
        <taxon>Coccinellidae</taxon>
        <taxon>Epilachninae</taxon>
        <taxon>Epilachnini</taxon>
        <taxon>Henosepilachna</taxon>
    </lineage>
</organism>
<evidence type="ECO:0000313" key="1">
    <source>
        <dbReference type="EMBL" id="KAK9885571.1"/>
    </source>
</evidence>